<dbReference type="Proteomes" id="UP001265700">
    <property type="component" value="Unassembled WGS sequence"/>
</dbReference>
<organism evidence="2 3">
    <name type="scientific">Hydrogenophaga palleronii</name>
    <dbReference type="NCBI Taxonomy" id="65655"/>
    <lineage>
        <taxon>Bacteria</taxon>
        <taxon>Pseudomonadati</taxon>
        <taxon>Pseudomonadota</taxon>
        <taxon>Betaproteobacteria</taxon>
        <taxon>Burkholderiales</taxon>
        <taxon>Comamonadaceae</taxon>
        <taxon>Hydrogenophaga</taxon>
    </lineage>
</organism>
<keyword evidence="1" id="KW-0812">Transmembrane</keyword>
<evidence type="ECO:0000256" key="1">
    <source>
        <dbReference type="SAM" id="Phobius"/>
    </source>
</evidence>
<gene>
    <name evidence="2" type="ORF">J2W49_000806</name>
</gene>
<feature type="transmembrane region" description="Helical" evidence="1">
    <location>
        <begin position="57"/>
        <end position="76"/>
    </location>
</feature>
<dbReference type="EMBL" id="JAVDWU010000001">
    <property type="protein sequence ID" value="MDR7148878.1"/>
    <property type="molecule type" value="Genomic_DNA"/>
</dbReference>
<keyword evidence="1" id="KW-1133">Transmembrane helix</keyword>
<evidence type="ECO:0000313" key="2">
    <source>
        <dbReference type="EMBL" id="MDR7148878.1"/>
    </source>
</evidence>
<name>A0ABU1WHY5_9BURK</name>
<keyword evidence="1" id="KW-0472">Membrane</keyword>
<feature type="transmembrane region" description="Helical" evidence="1">
    <location>
        <begin position="88"/>
        <end position="110"/>
    </location>
</feature>
<keyword evidence="3" id="KW-1185">Reference proteome</keyword>
<comment type="caution">
    <text evidence="2">The sequence shown here is derived from an EMBL/GenBank/DDBJ whole genome shotgun (WGS) entry which is preliminary data.</text>
</comment>
<dbReference type="Pfam" id="PF04956">
    <property type="entry name" value="TrbC"/>
    <property type="match status" value="1"/>
</dbReference>
<proteinExistence type="predicted"/>
<sequence>MHPSANRNRIEWNVALMMIVGLCLVGFMPEALAQQAPPPGFTAACQNVDGFMQSVVRLLGAVSIGVVTVAIIFAGYQIAFAHKRLSDVAPILIGGLLIGGAATIATWFVGSSIATC</sequence>
<protein>
    <submittedName>
        <fullName evidence="2">Type IV secretion system protein VirB2</fullName>
    </submittedName>
</protein>
<dbReference type="InterPro" id="IPR007039">
    <property type="entry name" value="TrbC/VirB2"/>
</dbReference>
<dbReference type="RefSeq" id="WP_310311814.1">
    <property type="nucleotide sequence ID" value="NZ_JAVDWU010000001.1"/>
</dbReference>
<accession>A0ABU1WHY5</accession>
<evidence type="ECO:0000313" key="3">
    <source>
        <dbReference type="Proteomes" id="UP001265700"/>
    </source>
</evidence>
<reference evidence="2 3" key="1">
    <citation type="submission" date="2023-07" db="EMBL/GenBank/DDBJ databases">
        <title>Sorghum-associated microbial communities from plants grown in Nebraska, USA.</title>
        <authorList>
            <person name="Schachtman D."/>
        </authorList>
    </citation>
    <scope>NUCLEOTIDE SEQUENCE [LARGE SCALE GENOMIC DNA]</scope>
    <source>
        <strain evidence="2 3">4249</strain>
    </source>
</reference>